<evidence type="ECO:0000313" key="1">
    <source>
        <dbReference type="EMBL" id="GIJ50342.1"/>
    </source>
</evidence>
<keyword evidence="2" id="KW-1185">Reference proteome</keyword>
<sequence>MARMPTFDEFMAHGRAVEDRLRSAQRDLSAAVVVGRSADGAVTVVANGMGRVHAVRVDPRILAEPDVTRLQAAIVEAIHAAGTNAARLAREHMGAIEVNPH</sequence>
<proteinExistence type="predicted"/>
<dbReference type="InterPro" id="IPR036894">
    <property type="entry name" value="YbaB-like_sf"/>
</dbReference>
<dbReference type="AlphaFoldDB" id="A0A8J3YTH5"/>
<comment type="caution">
    <text evidence="1">The sequence shown here is derived from an EMBL/GenBank/DDBJ whole genome shotgun (WGS) entry which is preliminary data.</text>
</comment>
<organism evidence="1 2">
    <name type="scientific">Virgisporangium aliadipatigenens</name>
    <dbReference type="NCBI Taxonomy" id="741659"/>
    <lineage>
        <taxon>Bacteria</taxon>
        <taxon>Bacillati</taxon>
        <taxon>Actinomycetota</taxon>
        <taxon>Actinomycetes</taxon>
        <taxon>Micromonosporales</taxon>
        <taxon>Micromonosporaceae</taxon>
        <taxon>Virgisporangium</taxon>
    </lineage>
</organism>
<dbReference type="InterPro" id="IPR004401">
    <property type="entry name" value="YbaB/EbfC"/>
</dbReference>
<dbReference type="Gene3D" id="3.30.1310.10">
    <property type="entry name" value="Nucleoid-associated protein YbaB-like domain"/>
    <property type="match status" value="1"/>
</dbReference>
<dbReference type="PIRSF" id="PIRSF004555">
    <property type="entry name" value="UCP004555"/>
    <property type="match status" value="1"/>
</dbReference>
<gene>
    <name evidence="1" type="ORF">Val02_72280</name>
</gene>
<dbReference type="RefSeq" id="WP_239153599.1">
    <property type="nucleotide sequence ID" value="NZ_BOPF01000035.1"/>
</dbReference>
<evidence type="ECO:0008006" key="3">
    <source>
        <dbReference type="Google" id="ProtNLM"/>
    </source>
</evidence>
<name>A0A8J3YTH5_9ACTN</name>
<evidence type="ECO:0000313" key="2">
    <source>
        <dbReference type="Proteomes" id="UP000619260"/>
    </source>
</evidence>
<dbReference type="Proteomes" id="UP000619260">
    <property type="component" value="Unassembled WGS sequence"/>
</dbReference>
<dbReference type="GO" id="GO:0003677">
    <property type="term" value="F:DNA binding"/>
    <property type="evidence" value="ECO:0007669"/>
    <property type="project" value="InterPro"/>
</dbReference>
<dbReference type="Pfam" id="PF02575">
    <property type="entry name" value="YbaB_DNA_bd"/>
    <property type="match status" value="1"/>
</dbReference>
<dbReference type="SUPFAM" id="SSF82607">
    <property type="entry name" value="YbaB-like"/>
    <property type="match status" value="1"/>
</dbReference>
<reference evidence="1" key="1">
    <citation type="submission" date="2021-01" db="EMBL/GenBank/DDBJ databases">
        <title>Whole genome shotgun sequence of Virgisporangium aliadipatigenens NBRC 105644.</title>
        <authorList>
            <person name="Komaki H."/>
            <person name="Tamura T."/>
        </authorList>
    </citation>
    <scope>NUCLEOTIDE SEQUENCE</scope>
    <source>
        <strain evidence="1">NBRC 105644</strain>
    </source>
</reference>
<accession>A0A8J3YTH5</accession>
<protein>
    <recommendedName>
        <fullName evidence="3">Nucleoid-associated protein</fullName>
    </recommendedName>
</protein>
<dbReference type="EMBL" id="BOPF01000035">
    <property type="protein sequence ID" value="GIJ50342.1"/>
    <property type="molecule type" value="Genomic_DNA"/>
</dbReference>